<feature type="domain" description="Nucleotide-diphospho-sugar transferase" evidence="1">
    <location>
        <begin position="1"/>
        <end position="134"/>
    </location>
</feature>
<proteinExistence type="predicted"/>
<reference evidence="2" key="1">
    <citation type="submission" date="2021-01" db="EMBL/GenBank/DDBJ databases">
        <authorList>
            <person name="Corre E."/>
            <person name="Pelletier E."/>
            <person name="Niang G."/>
            <person name="Scheremetjew M."/>
            <person name="Finn R."/>
            <person name="Kale V."/>
            <person name="Holt S."/>
            <person name="Cochrane G."/>
            <person name="Meng A."/>
            <person name="Brown T."/>
            <person name="Cohen L."/>
        </authorList>
    </citation>
    <scope>NUCLEOTIDE SEQUENCE</scope>
    <source>
        <strain evidence="2">379</strain>
    </source>
</reference>
<dbReference type="InterPro" id="IPR053250">
    <property type="entry name" value="Glycosyltransferase_77"/>
</dbReference>
<evidence type="ECO:0000259" key="1">
    <source>
        <dbReference type="Pfam" id="PF03407"/>
    </source>
</evidence>
<dbReference type="PANTHER" id="PTHR46936:SF1">
    <property type="entry name" value="ARABINOSYLTRANSFERASE XEG113"/>
    <property type="match status" value="1"/>
</dbReference>
<dbReference type="GO" id="GO:0005794">
    <property type="term" value="C:Golgi apparatus"/>
    <property type="evidence" value="ECO:0007669"/>
    <property type="project" value="TreeGrafter"/>
</dbReference>
<dbReference type="InterPro" id="IPR005069">
    <property type="entry name" value="Nucl-diP-sugar_transferase"/>
</dbReference>
<evidence type="ECO:0000313" key="2">
    <source>
        <dbReference type="EMBL" id="CAE0570020.1"/>
    </source>
</evidence>
<dbReference type="Pfam" id="PF03407">
    <property type="entry name" value="Nucleotid_trans"/>
    <property type="match status" value="1"/>
</dbReference>
<name>A0A7S3T168_EMIHU</name>
<organism evidence="2">
    <name type="scientific">Emiliania huxleyi</name>
    <name type="common">Coccolithophore</name>
    <name type="synonym">Pontosphaera huxleyi</name>
    <dbReference type="NCBI Taxonomy" id="2903"/>
    <lineage>
        <taxon>Eukaryota</taxon>
        <taxon>Haptista</taxon>
        <taxon>Haptophyta</taxon>
        <taxon>Prymnesiophyceae</taxon>
        <taxon>Isochrysidales</taxon>
        <taxon>Noelaerhabdaceae</taxon>
        <taxon>Emiliania</taxon>
    </lineage>
</organism>
<sequence length="608" mass="66644">MGLVKQLFIRAVLREGYDVMVSDVDVAWLRPPWPLVRYSSVRSAPAENGAVEQEASLLALADVVLSVDQVQQYLDCDKHRWHVDSELNTGVLFFRASAGALAVLDEWRAAMSEAIRQRNPNHDQFWLNEVLKPRTFLDLKAAPAGVRRSWVAEALAARRNGSATRPLPPLPVESASFDASAPRLRAVYRFERRFGGAPAELPEAQKWSERPKGGWAGGVRPVLGTFPIARVSNGHTFFIQKLHDIVGVPPVCVHTTYQYGDGDKYAYGKRERLRDAGLWLVDPASRYTSGSYLQLTSSLARQLSPNKAELLLPALRDEAHCVMAHLKLNALQRQWLQVGFLLAHALGRTLVLPPLWCVVDRFWTILDHCLIGSKVEMSRPFVCPLDHSFDVPAMTAQLPEWREHTFFASQRIAPQLAASTAPVRVGAAVAPDAASSAVPAPAASAPAAALPAVTLPEGATIGEAARLLRGSDARVLRLDVSDLARLCRCLADAPELQPLNRKLQGALSQPYHYCDTTDNPYFVACKAERRSGCRKHPVHLMNVSRGVQRPPMLPHEACGDAAAAGQPRCGAVELPTNYINEGVTGRTSGPQAKEGREDPIVAAMRNKM</sequence>
<gene>
    <name evidence="2" type="ORF">EHUX00137_LOCUS29952</name>
</gene>
<dbReference type="GO" id="GO:0052636">
    <property type="term" value="F:arabinosyltransferase activity"/>
    <property type="evidence" value="ECO:0007669"/>
    <property type="project" value="TreeGrafter"/>
</dbReference>
<dbReference type="PANTHER" id="PTHR46936">
    <property type="entry name" value="ARABINOSYLTRANSFERASE XEG113"/>
    <property type="match status" value="1"/>
</dbReference>
<protein>
    <recommendedName>
        <fullName evidence="1">Nucleotide-diphospho-sugar transferase domain-containing protein</fullName>
    </recommendedName>
</protein>
<accession>A0A7S3T168</accession>
<dbReference type="AlphaFoldDB" id="A0A7S3T168"/>
<dbReference type="EMBL" id="HBIR01038386">
    <property type="protein sequence ID" value="CAE0570020.1"/>
    <property type="molecule type" value="Transcribed_RNA"/>
</dbReference>